<dbReference type="GO" id="GO:0000470">
    <property type="term" value="P:maturation of LSU-rRNA"/>
    <property type="evidence" value="ECO:0007669"/>
    <property type="project" value="InterPro"/>
</dbReference>
<dbReference type="PANTHER" id="PTHR12728">
    <property type="entry name" value="BRIX DOMAIN CONTAINING PROTEIN"/>
    <property type="match status" value="1"/>
</dbReference>
<keyword evidence="2" id="KW-0539">Nucleus</keyword>
<comment type="caution">
    <text evidence="4">The sequence shown here is derived from an EMBL/GenBank/DDBJ whole genome shotgun (WGS) entry which is preliminary data.</text>
</comment>
<dbReference type="GO" id="GO:0019843">
    <property type="term" value="F:rRNA binding"/>
    <property type="evidence" value="ECO:0007669"/>
    <property type="project" value="InterPro"/>
</dbReference>
<dbReference type="PANTHER" id="PTHR12728:SF0">
    <property type="entry name" value="RIBOSOME PRODUCTION FACTOR 2 HOMOLOG"/>
    <property type="match status" value="1"/>
</dbReference>
<protein>
    <submittedName>
        <fullName evidence="4">Ribosome biogenesis protein Rpf2</fullName>
    </submittedName>
</protein>
<evidence type="ECO:0000256" key="1">
    <source>
        <dbReference type="ARBA" id="ARBA00004604"/>
    </source>
</evidence>
<evidence type="ECO:0000256" key="2">
    <source>
        <dbReference type="ARBA" id="ARBA00023242"/>
    </source>
</evidence>
<dbReference type="Gramene" id="mRNA:HanXRQr2_Chr04g0162781">
    <property type="protein sequence ID" value="mRNA:HanXRQr2_Chr04g0162781"/>
    <property type="gene ID" value="HanXRQr2_Chr04g0162781"/>
</dbReference>
<comment type="subcellular location">
    <subcellularLocation>
        <location evidence="1">Nucleus</location>
        <location evidence="1">Nucleolus</location>
    </subcellularLocation>
</comment>
<gene>
    <name evidence="4" type="ORF">HanXRQr2_Chr04g0162781</name>
</gene>
<dbReference type="EMBL" id="MNCJ02000319">
    <property type="protein sequence ID" value="KAF5809891.1"/>
    <property type="molecule type" value="Genomic_DNA"/>
</dbReference>
<feature type="compositionally biased region" description="Basic and acidic residues" evidence="3">
    <location>
        <begin position="63"/>
        <end position="78"/>
    </location>
</feature>
<evidence type="ECO:0000256" key="3">
    <source>
        <dbReference type="SAM" id="MobiDB-lite"/>
    </source>
</evidence>
<dbReference type="AlphaFoldDB" id="A0A9K3J6U8"/>
<evidence type="ECO:0000313" key="5">
    <source>
        <dbReference type="Proteomes" id="UP000215914"/>
    </source>
</evidence>
<keyword evidence="5" id="KW-1185">Reference proteome</keyword>
<sequence>MDLVVRRHRLPDEFLKKGLKVPHELIKKEKNVSKDALAGKIGKIYVPDQQVGSASLPFAPKGVKMERREAKAKGEDNKHAKKKQKQNDDAFA</sequence>
<organism evidence="4 5">
    <name type="scientific">Helianthus annuus</name>
    <name type="common">Common sunflower</name>
    <dbReference type="NCBI Taxonomy" id="4232"/>
    <lineage>
        <taxon>Eukaryota</taxon>
        <taxon>Viridiplantae</taxon>
        <taxon>Streptophyta</taxon>
        <taxon>Embryophyta</taxon>
        <taxon>Tracheophyta</taxon>
        <taxon>Spermatophyta</taxon>
        <taxon>Magnoliopsida</taxon>
        <taxon>eudicotyledons</taxon>
        <taxon>Gunneridae</taxon>
        <taxon>Pentapetalae</taxon>
        <taxon>asterids</taxon>
        <taxon>campanulids</taxon>
        <taxon>Asterales</taxon>
        <taxon>Asteraceae</taxon>
        <taxon>Asteroideae</taxon>
        <taxon>Heliantheae alliance</taxon>
        <taxon>Heliantheae</taxon>
        <taxon>Helianthus</taxon>
    </lineage>
</organism>
<dbReference type="InterPro" id="IPR039770">
    <property type="entry name" value="Rpf2"/>
</dbReference>
<name>A0A9K3J6U8_HELAN</name>
<dbReference type="Proteomes" id="UP000215914">
    <property type="component" value="Unassembled WGS sequence"/>
</dbReference>
<accession>A0A9K3J6U8</accession>
<proteinExistence type="predicted"/>
<reference evidence="4" key="1">
    <citation type="journal article" date="2017" name="Nature">
        <title>The sunflower genome provides insights into oil metabolism, flowering and Asterid evolution.</title>
        <authorList>
            <person name="Badouin H."/>
            <person name="Gouzy J."/>
            <person name="Grassa C.J."/>
            <person name="Murat F."/>
            <person name="Staton S.E."/>
            <person name="Cottret L."/>
            <person name="Lelandais-Briere C."/>
            <person name="Owens G.L."/>
            <person name="Carrere S."/>
            <person name="Mayjonade B."/>
            <person name="Legrand L."/>
            <person name="Gill N."/>
            <person name="Kane N.C."/>
            <person name="Bowers J.E."/>
            <person name="Hubner S."/>
            <person name="Bellec A."/>
            <person name="Berard A."/>
            <person name="Berges H."/>
            <person name="Blanchet N."/>
            <person name="Boniface M.C."/>
            <person name="Brunel D."/>
            <person name="Catrice O."/>
            <person name="Chaidir N."/>
            <person name="Claudel C."/>
            <person name="Donnadieu C."/>
            <person name="Faraut T."/>
            <person name="Fievet G."/>
            <person name="Helmstetter N."/>
            <person name="King M."/>
            <person name="Knapp S.J."/>
            <person name="Lai Z."/>
            <person name="Le Paslier M.C."/>
            <person name="Lippi Y."/>
            <person name="Lorenzon L."/>
            <person name="Mandel J.R."/>
            <person name="Marage G."/>
            <person name="Marchand G."/>
            <person name="Marquand E."/>
            <person name="Bret-Mestries E."/>
            <person name="Morien E."/>
            <person name="Nambeesan S."/>
            <person name="Nguyen T."/>
            <person name="Pegot-Espagnet P."/>
            <person name="Pouilly N."/>
            <person name="Raftis F."/>
            <person name="Sallet E."/>
            <person name="Schiex T."/>
            <person name="Thomas J."/>
            <person name="Vandecasteele C."/>
            <person name="Vares D."/>
            <person name="Vear F."/>
            <person name="Vautrin S."/>
            <person name="Crespi M."/>
            <person name="Mangin B."/>
            <person name="Burke J.M."/>
            <person name="Salse J."/>
            <person name="Munos S."/>
            <person name="Vincourt P."/>
            <person name="Rieseberg L.H."/>
            <person name="Langlade N.B."/>
        </authorList>
    </citation>
    <scope>NUCLEOTIDE SEQUENCE</scope>
    <source>
        <tissue evidence="4">Leaves</tissue>
    </source>
</reference>
<evidence type="ECO:0000313" key="4">
    <source>
        <dbReference type="EMBL" id="KAF5809891.1"/>
    </source>
</evidence>
<dbReference type="GO" id="GO:0000027">
    <property type="term" value="P:ribosomal large subunit assembly"/>
    <property type="evidence" value="ECO:0007669"/>
    <property type="project" value="InterPro"/>
</dbReference>
<reference evidence="4" key="2">
    <citation type="submission" date="2020-06" db="EMBL/GenBank/DDBJ databases">
        <title>Helianthus annuus Genome sequencing and assembly Release 2.</title>
        <authorList>
            <person name="Gouzy J."/>
            <person name="Langlade N."/>
            <person name="Munos S."/>
        </authorList>
    </citation>
    <scope>NUCLEOTIDE SEQUENCE</scope>
    <source>
        <tissue evidence="4">Leaves</tissue>
    </source>
</reference>
<feature type="region of interest" description="Disordered" evidence="3">
    <location>
        <begin position="56"/>
        <end position="92"/>
    </location>
</feature>
<dbReference type="GO" id="GO:0005730">
    <property type="term" value="C:nucleolus"/>
    <property type="evidence" value="ECO:0007669"/>
    <property type="project" value="UniProtKB-SubCell"/>
</dbReference>